<dbReference type="RefSeq" id="WP_068020692.1">
    <property type="nucleotide sequence ID" value="NZ_QQAZ01000003.1"/>
</dbReference>
<reference evidence="3 4" key="1">
    <citation type="submission" date="2018-07" db="EMBL/GenBank/DDBJ databases">
        <title>Genomic Encyclopedia of Type Strains, Phase IV (KMG-IV): sequencing the most valuable type-strain genomes for metagenomic binning, comparative biology and taxonomic classification.</title>
        <authorList>
            <person name="Goeker M."/>
        </authorList>
    </citation>
    <scope>NUCLEOTIDE SEQUENCE [LARGE SCALE GENOMIC DNA]</scope>
    <source>
        <strain evidence="3 4">DSM 44952</strain>
    </source>
</reference>
<dbReference type="AlphaFoldDB" id="A0A370H7H3"/>
<organism evidence="3 4">
    <name type="scientific">Nocardia mexicana</name>
    <dbReference type="NCBI Taxonomy" id="279262"/>
    <lineage>
        <taxon>Bacteria</taxon>
        <taxon>Bacillati</taxon>
        <taxon>Actinomycetota</taxon>
        <taxon>Actinomycetes</taxon>
        <taxon>Mycobacteriales</taxon>
        <taxon>Nocardiaceae</taxon>
        <taxon>Nocardia</taxon>
    </lineage>
</organism>
<name>A0A370H7H3_9NOCA</name>
<evidence type="ECO:0000259" key="1">
    <source>
        <dbReference type="Pfam" id="PF18007"/>
    </source>
</evidence>
<feature type="domain" description="Rv3651-like C-terminal" evidence="2">
    <location>
        <begin position="218"/>
        <end position="300"/>
    </location>
</feature>
<dbReference type="Pfam" id="PF21043">
    <property type="entry name" value="Rv3651-like_C"/>
    <property type="match status" value="1"/>
</dbReference>
<comment type="caution">
    <text evidence="3">The sequence shown here is derived from an EMBL/GenBank/DDBJ whole genome shotgun (WGS) entry which is preliminary data.</text>
</comment>
<proteinExistence type="predicted"/>
<dbReference type="Pfam" id="PF18007">
    <property type="entry name" value="Rv3651-like_N"/>
    <property type="match status" value="1"/>
</dbReference>
<gene>
    <name evidence="3" type="ORF">DFR68_10326</name>
</gene>
<dbReference type="OrthoDB" id="4513437at2"/>
<sequence>MNVGEWLLIETLAGPETWSVLAAGTAPRQWKSLARTVPARLLPIVAAARSTGRTVERELPRSRHSWSQQPARAVPLVGPDGCVYGVQFRAGGDAPRPPVAPFLMDARTRRTEVLSAGLGPAFDRGRSVWTGAESFEHMERFDGALDLVATVAKAEPGSRWSGTCTVRTPVGLRTLLIAARNADDDPHRWRGLLADVTESVPPQGKSFEAATVDTLVSTNPGLYLAVVDTARVRLIRWISDPIPGLRWSGDTDERTLPHPDDRERILAARKDILAGIPVCTIPQLRLAATDGDWLTTDVEVSPLPFGPPDAGPPQFALIRIDLRPASDQGN</sequence>
<dbReference type="InterPro" id="IPR048578">
    <property type="entry name" value="Rv3651-like_C"/>
</dbReference>
<evidence type="ECO:0000313" key="3">
    <source>
        <dbReference type="EMBL" id="RDI52642.1"/>
    </source>
</evidence>
<feature type="domain" description="Rv3651-like N-terminal" evidence="1">
    <location>
        <begin position="5"/>
        <end position="98"/>
    </location>
</feature>
<accession>A0A370H7H3</accession>
<keyword evidence="4" id="KW-1185">Reference proteome</keyword>
<dbReference type="InterPro" id="IPR041458">
    <property type="entry name" value="Rv3651-like_N"/>
</dbReference>
<dbReference type="Proteomes" id="UP000255355">
    <property type="component" value="Unassembled WGS sequence"/>
</dbReference>
<protein>
    <submittedName>
        <fullName evidence="3">Uncharacterized protein</fullName>
    </submittedName>
</protein>
<evidence type="ECO:0000313" key="4">
    <source>
        <dbReference type="Proteomes" id="UP000255355"/>
    </source>
</evidence>
<dbReference type="EMBL" id="QQAZ01000003">
    <property type="protein sequence ID" value="RDI52642.1"/>
    <property type="molecule type" value="Genomic_DNA"/>
</dbReference>
<evidence type="ECO:0000259" key="2">
    <source>
        <dbReference type="Pfam" id="PF21043"/>
    </source>
</evidence>